<keyword evidence="10" id="KW-0862">Zinc</keyword>
<dbReference type="InterPro" id="IPR044600">
    <property type="entry name" value="ATL1/ATL16-like"/>
</dbReference>
<evidence type="ECO:0000256" key="8">
    <source>
        <dbReference type="ARBA" id="ARBA00022771"/>
    </source>
</evidence>
<protein>
    <recommendedName>
        <fullName evidence="4">RING-type E3 ubiquitin transferase</fullName>
        <ecNumber evidence="4">2.3.2.27</ecNumber>
    </recommendedName>
</protein>
<feature type="region of interest" description="Disordered" evidence="15">
    <location>
        <begin position="161"/>
        <end position="185"/>
    </location>
</feature>
<dbReference type="GO" id="GO:0016020">
    <property type="term" value="C:membrane"/>
    <property type="evidence" value="ECO:0007669"/>
    <property type="project" value="UniProtKB-SubCell"/>
</dbReference>
<sequence length="185" mass="20542">MGDVPSPFTPNPPSNPPKSNLSMLYYGLAILGTAVIVLAIYNLIIVKCCTNRHTQSQPSTRFVSGMSMSRSFENQNRNLLSSFKYKKEGAEAADQEQQGQGVEYECPVCLSVFEEGEEVRKLPRCKHSFHALCIDMWLYSHSDCPLCRSPVGPVPYHLPQQVRSSNNNTEGENSREGLLESGISV</sequence>
<dbReference type="GO" id="GO:0016567">
    <property type="term" value="P:protein ubiquitination"/>
    <property type="evidence" value="ECO:0007669"/>
    <property type="project" value="InterPro"/>
</dbReference>
<keyword evidence="7" id="KW-0479">Metal-binding</keyword>
<feature type="compositionally biased region" description="Polar residues" evidence="15">
    <location>
        <begin position="161"/>
        <end position="171"/>
    </location>
</feature>
<evidence type="ECO:0000313" key="19">
    <source>
        <dbReference type="Proteomes" id="UP001163823"/>
    </source>
</evidence>
<feature type="domain" description="RING-type" evidence="17">
    <location>
        <begin position="106"/>
        <end position="148"/>
    </location>
</feature>
<evidence type="ECO:0000256" key="2">
    <source>
        <dbReference type="ARBA" id="ARBA00004167"/>
    </source>
</evidence>
<name>A0AAD7LD67_QUISA</name>
<keyword evidence="19" id="KW-1185">Reference proteome</keyword>
<evidence type="ECO:0000256" key="4">
    <source>
        <dbReference type="ARBA" id="ARBA00012483"/>
    </source>
</evidence>
<evidence type="ECO:0000259" key="17">
    <source>
        <dbReference type="PROSITE" id="PS50089"/>
    </source>
</evidence>
<evidence type="ECO:0000256" key="6">
    <source>
        <dbReference type="ARBA" id="ARBA00022692"/>
    </source>
</evidence>
<dbReference type="InterPro" id="IPR001841">
    <property type="entry name" value="Znf_RING"/>
</dbReference>
<comment type="similarity">
    <text evidence="13">Belongs to the RING-type zinc finger family. ATL subfamily.</text>
</comment>
<dbReference type="InterPro" id="IPR013083">
    <property type="entry name" value="Znf_RING/FYVE/PHD"/>
</dbReference>
<evidence type="ECO:0000256" key="9">
    <source>
        <dbReference type="ARBA" id="ARBA00022786"/>
    </source>
</evidence>
<proteinExistence type="inferred from homology"/>
<keyword evidence="12 16" id="KW-0472">Membrane</keyword>
<dbReference type="GO" id="GO:0008270">
    <property type="term" value="F:zinc ion binding"/>
    <property type="evidence" value="ECO:0007669"/>
    <property type="project" value="UniProtKB-KW"/>
</dbReference>
<dbReference type="GO" id="GO:0061630">
    <property type="term" value="F:ubiquitin protein ligase activity"/>
    <property type="evidence" value="ECO:0007669"/>
    <property type="project" value="UniProtKB-EC"/>
</dbReference>
<dbReference type="Pfam" id="PF13639">
    <property type="entry name" value="zf-RING_2"/>
    <property type="match status" value="1"/>
</dbReference>
<evidence type="ECO:0000313" key="18">
    <source>
        <dbReference type="EMBL" id="KAJ7955955.1"/>
    </source>
</evidence>
<evidence type="ECO:0000256" key="10">
    <source>
        <dbReference type="ARBA" id="ARBA00022833"/>
    </source>
</evidence>
<keyword evidence="9" id="KW-0833">Ubl conjugation pathway</keyword>
<dbReference type="SMART" id="SM00184">
    <property type="entry name" value="RING"/>
    <property type="match status" value="1"/>
</dbReference>
<dbReference type="CDD" id="cd16461">
    <property type="entry name" value="RING-H2_EL5-like"/>
    <property type="match status" value="1"/>
</dbReference>
<keyword evidence="5" id="KW-0808">Transferase</keyword>
<accession>A0AAD7LD67</accession>
<comment type="pathway">
    <text evidence="3">Protein modification; protein ubiquitination.</text>
</comment>
<dbReference type="EC" id="2.3.2.27" evidence="4"/>
<evidence type="ECO:0000256" key="5">
    <source>
        <dbReference type="ARBA" id="ARBA00022679"/>
    </source>
</evidence>
<evidence type="ECO:0000256" key="11">
    <source>
        <dbReference type="ARBA" id="ARBA00022989"/>
    </source>
</evidence>
<evidence type="ECO:0000256" key="16">
    <source>
        <dbReference type="SAM" id="Phobius"/>
    </source>
</evidence>
<dbReference type="PANTHER" id="PTHR46913">
    <property type="entry name" value="RING-H2 FINGER PROTEIN ATL16"/>
    <property type="match status" value="1"/>
</dbReference>
<reference evidence="18" key="1">
    <citation type="journal article" date="2023" name="Science">
        <title>Elucidation of the pathway for biosynthesis of saponin adjuvants from the soapbark tree.</title>
        <authorList>
            <person name="Reed J."/>
            <person name="Orme A."/>
            <person name="El-Demerdash A."/>
            <person name="Owen C."/>
            <person name="Martin L.B.B."/>
            <person name="Misra R.C."/>
            <person name="Kikuchi S."/>
            <person name="Rejzek M."/>
            <person name="Martin A.C."/>
            <person name="Harkess A."/>
            <person name="Leebens-Mack J."/>
            <person name="Louveau T."/>
            <person name="Stephenson M.J."/>
            <person name="Osbourn A."/>
        </authorList>
    </citation>
    <scope>NUCLEOTIDE SEQUENCE</scope>
    <source>
        <strain evidence="18">S10</strain>
    </source>
</reference>
<organism evidence="18 19">
    <name type="scientific">Quillaja saponaria</name>
    <name type="common">Soap bark tree</name>
    <dbReference type="NCBI Taxonomy" id="32244"/>
    <lineage>
        <taxon>Eukaryota</taxon>
        <taxon>Viridiplantae</taxon>
        <taxon>Streptophyta</taxon>
        <taxon>Embryophyta</taxon>
        <taxon>Tracheophyta</taxon>
        <taxon>Spermatophyta</taxon>
        <taxon>Magnoliopsida</taxon>
        <taxon>eudicotyledons</taxon>
        <taxon>Gunneridae</taxon>
        <taxon>Pentapetalae</taxon>
        <taxon>rosids</taxon>
        <taxon>fabids</taxon>
        <taxon>Fabales</taxon>
        <taxon>Quillajaceae</taxon>
        <taxon>Quillaja</taxon>
    </lineage>
</organism>
<evidence type="ECO:0000256" key="7">
    <source>
        <dbReference type="ARBA" id="ARBA00022723"/>
    </source>
</evidence>
<comment type="subcellular location">
    <subcellularLocation>
        <location evidence="2">Membrane</location>
        <topology evidence="2">Single-pass membrane protein</topology>
    </subcellularLocation>
</comment>
<gene>
    <name evidence="18" type="ORF">O6P43_022464</name>
</gene>
<evidence type="ECO:0000256" key="15">
    <source>
        <dbReference type="SAM" id="MobiDB-lite"/>
    </source>
</evidence>
<dbReference type="FunFam" id="3.30.40.10:FF:000609">
    <property type="entry name" value="RING-H2 finger protein ATL1"/>
    <property type="match status" value="1"/>
</dbReference>
<dbReference type="KEGG" id="qsa:O6P43_022464"/>
<evidence type="ECO:0000256" key="1">
    <source>
        <dbReference type="ARBA" id="ARBA00000900"/>
    </source>
</evidence>
<evidence type="ECO:0000256" key="12">
    <source>
        <dbReference type="ARBA" id="ARBA00023136"/>
    </source>
</evidence>
<evidence type="ECO:0000256" key="14">
    <source>
        <dbReference type="PROSITE-ProRule" id="PRU00175"/>
    </source>
</evidence>
<dbReference type="Gene3D" id="3.30.40.10">
    <property type="entry name" value="Zinc/RING finger domain, C3HC4 (zinc finger)"/>
    <property type="match status" value="1"/>
</dbReference>
<keyword evidence="11 16" id="KW-1133">Transmembrane helix</keyword>
<dbReference type="PROSITE" id="PS50089">
    <property type="entry name" value="ZF_RING_2"/>
    <property type="match status" value="1"/>
</dbReference>
<feature type="transmembrane region" description="Helical" evidence="16">
    <location>
        <begin position="23"/>
        <end position="44"/>
    </location>
</feature>
<dbReference type="PANTHER" id="PTHR46913:SF1">
    <property type="entry name" value="RING-H2 FINGER PROTEIN ATL16"/>
    <property type="match status" value="1"/>
</dbReference>
<evidence type="ECO:0000256" key="13">
    <source>
        <dbReference type="ARBA" id="ARBA00024209"/>
    </source>
</evidence>
<keyword evidence="8 14" id="KW-0863">Zinc-finger</keyword>
<dbReference type="Proteomes" id="UP001163823">
    <property type="component" value="Chromosome 9"/>
</dbReference>
<keyword evidence="6 16" id="KW-0812">Transmembrane</keyword>
<evidence type="ECO:0000256" key="3">
    <source>
        <dbReference type="ARBA" id="ARBA00004906"/>
    </source>
</evidence>
<comment type="catalytic activity">
    <reaction evidence="1">
        <text>S-ubiquitinyl-[E2 ubiquitin-conjugating enzyme]-L-cysteine + [acceptor protein]-L-lysine = [E2 ubiquitin-conjugating enzyme]-L-cysteine + N(6)-ubiquitinyl-[acceptor protein]-L-lysine.</text>
        <dbReference type="EC" id="2.3.2.27"/>
    </reaction>
</comment>
<comment type="caution">
    <text evidence="18">The sequence shown here is derived from an EMBL/GenBank/DDBJ whole genome shotgun (WGS) entry which is preliminary data.</text>
</comment>
<dbReference type="AlphaFoldDB" id="A0AAD7LD67"/>
<dbReference type="SUPFAM" id="SSF57850">
    <property type="entry name" value="RING/U-box"/>
    <property type="match status" value="1"/>
</dbReference>
<dbReference type="EMBL" id="JARAOO010000009">
    <property type="protein sequence ID" value="KAJ7955955.1"/>
    <property type="molecule type" value="Genomic_DNA"/>
</dbReference>